<evidence type="ECO:0000256" key="7">
    <source>
        <dbReference type="ARBA" id="ARBA00023004"/>
    </source>
</evidence>
<dbReference type="GO" id="GO:0016705">
    <property type="term" value="F:oxidoreductase activity, acting on paired donors, with incorporation or reduction of molecular oxygen"/>
    <property type="evidence" value="ECO:0007669"/>
    <property type="project" value="InterPro"/>
</dbReference>
<feature type="domain" description="AB hydrolase-1" evidence="11">
    <location>
        <begin position="116"/>
        <end position="213"/>
    </location>
</feature>
<dbReference type="PANTHER" id="PTHR24305:SF29">
    <property type="entry name" value="BENZOATE-PARA-HYDROXYLASE"/>
    <property type="match status" value="1"/>
</dbReference>
<dbReference type="PRINTS" id="PR00463">
    <property type="entry name" value="EP450I"/>
</dbReference>
<proteinExistence type="inferred from homology"/>
<feature type="transmembrane region" description="Helical" evidence="10">
    <location>
        <begin position="212"/>
        <end position="233"/>
    </location>
</feature>
<reference evidence="12" key="1">
    <citation type="submission" date="2020-05" db="EMBL/GenBank/DDBJ databases">
        <title>Evolutionary and genomic comparisons of hybrid uninucleate and nonhybrid Rhizoctonia fungi.</title>
        <authorList>
            <person name="Li C."/>
            <person name="Chen X."/>
        </authorList>
    </citation>
    <scope>NUCLEOTIDE SEQUENCE</scope>
    <source>
        <strain evidence="12">AG-1 IA</strain>
    </source>
</reference>
<comment type="pathway">
    <text evidence="2">Secondary metabolite biosynthesis.</text>
</comment>
<gene>
    <name evidence="12" type="ORF">RhiXN_06539</name>
</gene>
<evidence type="ECO:0000256" key="1">
    <source>
        <dbReference type="ARBA" id="ARBA00001971"/>
    </source>
</evidence>
<dbReference type="InterPro" id="IPR017972">
    <property type="entry name" value="Cyt_P450_CS"/>
</dbReference>
<keyword evidence="10" id="KW-0472">Membrane</keyword>
<evidence type="ECO:0000256" key="10">
    <source>
        <dbReference type="SAM" id="Phobius"/>
    </source>
</evidence>
<keyword evidence="6" id="KW-0560">Oxidoreductase</keyword>
<dbReference type="Pfam" id="PF00561">
    <property type="entry name" value="Abhydrolase_1"/>
    <property type="match status" value="1"/>
</dbReference>
<dbReference type="KEGG" id="rsx:RhiXN_06539"/>
<feature type="transmembrane region" description="Helical" evidence="10">
    <location>
        <begin position="371"/>
        <end position="392"/>
    </location>
</feature>
<keyword evidence="7 9" id="KW-0408">Iron</keyword>
<dbReference type="InterPro" id="IPR000073">
    <property type="entry name" value="AB_hydrolase_1"/>
</dbReference>
<dbReference type="GO" id="GO:0004497">
    <property type="term" value="F:monooxygenase activity"/>
    <property type="evidence" value="ECO:0007669"/>
    <property type="project" value="UniProtKB-KW"/>
</dbReference>
<dbReference type="GO" id="GO:0020037">
    <property type="term" value="F:heme binding"/>
    <property type="evidence" value="ECO:0007669"/>
    <property type="project" value="InterPro"/>
</dbReference>
<evidence type="ECO:0000256" key="9">
    <source>
        <dbReference type="PIRSR" id="PIRSR602401-1"/>
    </source>
</evidence>
<evidence type="ECO:0000256" key="4">
    <source>
        <dbReference type="ARBA" id="ARBA00022617"/>
    </source>
</evidence>
<sequence>MSFNLPSFVPNQVSATLRSLTDRGFQSPLNVALATAIPLIALYSTLPALSSAAPSKPKVYPSLGNIAFAENSRLGELKKHANKLYPADIYGPGDTVELTKGEVKYWIYGPEEGKKVVLIHGLSIPSIIWKEVATRLSRTGFRVLLFDLYGRGYSEAPDARTTRYDVDLYITQLALLMQYVGWKKARIVGLSMGGGIAAAFAAKFPWLVDSNVGLIASVGVMEGPIGGTIARVFGSAAFQRFRHSALGQALFTPVPPPEIPKDLSKGDQLVRIEQRLFGLQSAILPGYTAAVAASVFMGPLRGLENEFTKLGELEGGTKDAIVSYKYADIIKKLIPHAELVTIEGAGHDLEALEQDCSSHIAMFTETTQYLTTHYCAAAGALLMAYYAVPYLLDPHDYRRRFSGPWLASISGSWMARSASSGQHYQNLLQAHEKYGKFVRIGPNHISISDPDALEEVYGHSNGLLKSEFYDIFVSGTGDRNVFNTRDRAIHTMKRKRIANIFSPQNVGAFEPRIRVHIQRFCDQLDMRCDQAAIGTSGFNWVAKDGQAVLNSCPQFAYLNFDVISDLALGTPFGMVEAQKDSIPTVLSLTSKKSIKGVAPVHLSAVATQGGMTLGSYPSWVWKLLFYAPWNFSKIAAFRNFEDATQAAVEANVIRRENEGQETNERGVDLLDKLFEVKNADGSPLTRPEIDAEATITLAAGSDTTANSLSAMSYYIASNADVKKKLQHELDSIDLSSALKMNYFDMDKPTCIIPSFEQVKNLPYLGACVKETLRLYSTVGSGLPRVVPEGKTLTVAGQAFNAGSIVSVPSYCTNRSSVWGPDAEVYRPERWLEEGASSLNKYFAAFSTGPRGCVGRNLANLNLLLVSSTFFRRYDIELASPTTKFRTFESFVRDAAHCEVAIKRRI</sequence>
<dbReference type="Gene3D" id="1.10.630.10">
    <property type="entry name" value="Cytochrome P450"/>
    <property type="match status" value="1"/>
</dbReference>
<dbReference type="InterPro" id="IPR001128">
    <property type="entry name" value="Cyt_P450"/>
</dbReference>
<evidence type="ECO:0000256" key="2">
    <source>
        <dbReference type="ARBA" id="ARBA00005179"/>
    </source>
</evidence>
<dbReference type="PRINTS" id="PR00385">
    <property type="entry name" value="P450"/>
</dbReference>
<evidence type="ECO:0000256" key="8">
    <source>
        <dbReference type="ARBA" id="ARBA00023033"/>
    </source>
</evidence>
<dbReference type="PRINTS" id="PR00111">
    <property type="entry name" value="ABHYDROLASE"/>
</dbReference>
<accession>A0A8H8NXX0</accession>
<evidence type="ECO:0000313" key="12">
    <source>
        <dbReference type="EMBL" id="QRW21550.1"/>
    </source>
</evidence>
<comment type="cofactor">
    <cofactor evidence="1 9">
        <name>heme</name>
        <dbReference type="ChEBI" id="CHEBI:30413"/>
    </cofactor>
</comment>
<dbReference type="SUPFAM" id="SSF53474">
    <property type="entry name" value="alpha/beta-Hydrolases"/>
    <property type="match status" value="1"/>
</dbReference>
<evidence type="ECO:0000313" key="13">
    <source>
        <dbReference type="Proteomes" id="UP000650533"/>
    </source>
</evidence>
<dbReference type="AlphaFoldDB" id="A0A8H8NXX0"/>
<keyword evidence="4 9" id="KW-0349">Heme</keyword>
<protein>
    <submittedName>
        <fullName evidence="12">Cytochrome P450 family protein</fullName>
    </submittedName>
</protein>
<keyword evidence="10" id="KW-1133">Transmembrane helix</keyword>
<name>A0A8H8NXX0_9AGAM</name>
<dbReference type="RefSeq" id="XP_043181787.1">
    <property type="nucleotide sequence ID" value="XM_043326355.1"/>
</dbReference>
<evidence type="ECO:0000256" key="5">
    <source>
        <dbReference type="ARBA" id="ARBA00022723"/>
    </source>
</evidence>
<evidence type="ECO:0000256" key="3">
    <source>
        <dbReference type="ARBA" id="ARBA00010617"/>
    </source>
</evidence>
<dbReference type="InterPro" id="IPR050121">
    <property type="entry name" value="Cytochrome_P450_monoxygenase"/>
</dbReference>
<dbReference type="PANTHER" id="PTHR24305">
    <property type="entry name" value="CYTOCHROME P450"/>
    <property type="match status" value="1"/>
</dbReference>
<evidence type="ECO:0000259" key="11">
    <source>
        <dbReference type="Pfam" id="PF00561"/>
    </source>
</evidence>
<dbReference type="SUPFAM" id="SSF48264">
    <property type="entry name" value="Cytochrome P450"/>
    <property type="match status" value="1"/>
</dbReference>
<keyword evidence="8" id="KW-0503">Monooxygenase</keyword>
<feature type="transmembrane region" description="Helical" evidence="10">
    <location>
        <begin position="29"/>
        <end position="49"/>
    </location>
</feature>
<dbReference type="EMBL" id="CP059664">
    <property type="protein sequence ID" value="QRW21550.1"/>
    <property type="molecule type" value="Genomic_DNA"/>
</dbReference>
<dbReference type="InterPro" id="IPR029058">
    <property type="entry name" value="AB_hydrolase_fold"/>
</dbReference>
<feature type="transmembrane region" description="Helical" evidence="10">
    <location>
        <begin position="187"/>
        <end position="206"/>
    </location>
</feature>
<keyword evidence="10" id="KW-0812">Transmembrane</keyword>
<dbReference type="InterPro" id="IPR036396">
    <property type="entry name" value="Cyt_P450_sf"/>
</dbReference>
<feature type="binding site" description="axial binding residue" evidence="9">
    <location>
        <position position="852"/>
    </location>
    <ligand>
        <name>heme</name>
        <dbReference type="ChEBI" id="CHEBI:30413"/>
    </ligand>
    <ligandPart>
        <name>Fe</name>
        <dbReference type="ChEBI" id="CHEBI:18248"/>
    </ligandPart>
</feature>
<dbReference type="Gene3D" id="3.40.50.1820">
    <property type="entry name" value="alpha/beta hydrolase"/>
    <property type="match status" value="1"/>
</dbReference>
<dbReference type="GO" id="GO:0005506">
    <property type="term" value="F:iron ion binding"/>
    <property type="evidence" value="ECO:0007669"/>
    <property type="project" value="InterPro"/>
</dbReference>
<evidence type="ECO:0000256" key="6">
    <source>
        <dbReference type="ARBA" id="ARBA00023002"/>
    </source>
</evidence>
<organism evidence="12 13">
    <name type="scientific">Rhizoctonia solani</name>
    <dbReference type="NCBI Taxonomy" id="456999"/>
    <lineage>
        <taxon>Eukaryota</taxon>
        <taxon>Fungi</taxon>
        <taxon>Dikarya</taxon>
        <taxon>Basidiomycota</taxon>
        <taxon>Agaricomycotina</taxon>
        <taxon>Agaricomycetes</taxon>
        <taxon>Cantharellales</taxon>
        <taxon>Ceratobasidiaceae</taxon>
        <taxon>Rhizoctonia</taxon>
    </lineage>
</organism>
<keyword evidence="5 9" id="KW-0479">Metal-binding</keyword>
<comment type="similarity">
    <text evidence="3">Belongs to the cytochrome P450 family.</text>
</comment>
<dbReference type="InterPro" id="IPR002401">
    <property type="entry name" value="Cyt_P450_E_grp-I"/>
</dbReference>
<dbReference type="GeneID" id="67028818"/>
<dbReference type="Pfam" id="PF00067">
    <property type="entry name" value="p450"/>
    <property type="match status" value="1"/>
</dbReference>
<dbReference type="Proteomes" id="UP000650533">
    <property type="component" value="Chromosome 7"/>
</dbReference>
<dbReference type="PROSITE" id="PS00086">
    <property type="entry name" value="CYTOCHROME_P450"/>
    <property type="match status" value="1"/>
</dbReference>